<evidence type="ECO:0000313" key="9">
    <source>
        <dbReference type="EMBL" id="PNG26835.1"/>
    </source>
</evidence>
<dbReference type="AlphaFoldDB" id="A0A2J7TJA0"/>
<evidence type="ECO:0000256" key="7">
    <source>
        <dbReference type="SAM" id="SignalP"/>
    </source>
</evidence>
<dbReference type="PANTHER" id="PTHR30024:SF42">
    <property type="entry name" value="ALIPHATIC SULFONATES-BINDING PROTEIN-RELATED"/>
    <property type="match status" value="1"/>
</dbReference>
<keyword evidence="3" id="KW-0813">Transport</keyword>
<name>A0A2J7TJA0_METSI</name>
<dbReference type="GO" id="GO:0042597">
    <property type="term" value="C:periplasmic space"/>
    <property type="evidence" value="ECO:0007669"/>
    <property type="project" value="UniProtKB-SubCell"/>
</dbReference>
<feature type="chain" id="PRO_5014405577" description="Putative aliphatic sulfonates-binding protein" evidence="7">
    <location>
        <begin position="25"/>
        <end position="314"/>
    </location>
</feature>
<evidence type="ECO:0000259" key="8">
    <source>
        <dbReference type="SMART" id="SM00062"/>
    </source>
</evidence>
<dbReference type="SMART" id="SM00062">
    <property type="entry name" value="PBPb"/>
    <property type="match status" value="1"/>
</dbReference>
<reference evidence="9 10" key="1">
    <citation type="submission" date="2017-10" db="EMBL/GenBank/DDBJ databases">
        <title>Genome announcement of Methylocella silvestris TVC from permafrost.</title>
        <authorList>
            <person name="Wang J."/>
            <person name="Geng K."/>
            <person name="Ul-Haque F."/>
            <person name="Crombie A.T."/>
            <person name="Street L.E."/>
            <person name="Wookey P.A."/>
            <person name="Murrell J.C."/>
            <person name="Pratscher J."/>
        </authorList>
    </citation>
    <scope>NUCLEOTIDE SEQUENCE [LARGE SCALE GENOMIC DNA]</scope>
    <source>
        <strain evidence="9 10">TVC</strain>
    </source>
</reference>
<feature type="domain" description="Solute-binding protein family 3/N-terminal" evidence="8">
    <location>
        <begin position="29"/>
        <end position="250"/>
    </location>
</feature>
<dbReference type="SUPFAM" id="SSF53850">
    <property type="entry name" value="Periplasmic binding protein-like II"/>
    <property type="match status" value="1"/>
</dbReference>
<dbReference type="Gene3D" id="3.40.190.10">
    <property type="entry name" value="Periplasmic binding protein-like II"/>
    <property type="match status" value="2"/>
</dbReference>
<evidence type="ECO:0000256" key="4">
    <source>
        <dbReference type="ARBA" id="ARBA00022729"/>
    </source>
</evidence>
<dbReference type="InterPro" id="IPR001638">
    <property type="entry name" value="Solute-binding_3/MltF_N"/>
</dbReference>
<feature type="signal peptide" evidence="7">
    <location>
        <begin position="1"/>
        <end position="24"/>
    </location>
</feature>
<dbReference type="OrthoDB" id="6522570at2"/>
<accession>A0A2J7TJA0</accession>
<dbReference type="EMBL" id="PDZR01000004">
    <property type="protein sequence ID" value="PNG26835.1"/>
    <property type="molecule type" value="Genomic_DNA"/>
</dbReference>
<comment type="similarity">
    <text evidence="2">Belongs to the bacterial solute-binding protein SsuA/TauA family.</text>
</comment>
<evidence type="ECO:0000256" key="3">
    <source>
        <dbReference type="ARBA" id="ARBA00022448"/>
    </source>
</evidence>
<comment type="caution">
    <text evidence="9">The sequence shown here is derived from an EMBL/GenBank/DDBJ whole genome shotgun (WGS) entry which is preliminary data.</text>
</comment>
<comment type="subcellular location">
    <subcellularLocation>
        <location evidence="1">Periplasm</location>
    </subcellularLocation>
</comment>
<dbReference type="FunFam" id="3.40.190.10:FF:000050">
    <property type="entry name" value="Sulfonate ABC transporter substrate-binding protein"/>
    <property type="match status" value="1"/>
</dbReference>
<dbReference type="GO" id="GO:0016020">
    <property type="term" value="C:membrane"/>
    <property type="evidence" value="ECO:0007669"/>
    <property type="project" value="InterPro"/>
</dbReference>
<gene>
    <name evidence="9" type="ORF">CR492_05795</name>
</gene>
<evidence type="ECO:0000256" key="2">
    <source>
        <dbReference type="ARBA" id="ARBA00010742"/>
    </source>
</evidence>
<dbReference type="RefSeq" id="WP_102842802.1">
    <property type="nucleotide sequence ID" value="NZ_PDZR01000004.1"/>
</dbReference>
<evidence type="ECO:0000256" key="5">
    <source>
        <dbReference type="ARBA" id="ARBA00055538"/>
    </source>
</evidence>
<comment type="function">
    <text evidence="5">Part of a binding-protein-dependent transport system for aliphatic sulfonates. Putative binding protein.</text>
</comment>
<dbReference type="Proteomes" id="UP000236286">
    <property type="component" value="Unassembled WGS sequence"/>
</dbReference>
<evidence type="ECO:0000313" key="10">
    <source>
        <dbReference type="Proteomes" id="UP000236286"/>
    </source>
</evidence>
<evidence type="ECO:0000256" key="6">
    <source>
        <dbReference type="ARBA" id="ARBA00070228"/>
    </source>
</evidence>
<dbReference type="PANTHER" id="PTHR30024">
    <property type="entry name" value="ALIPHATIC SULFONATES-BINDING PROTEIN-RELATED"/>
    <property type="match status" value="1"/>
</dbReference>
<dbReference type="Pfam" id="PF09084">
    <property type="entry name" value="NMT1"/>
    <property type="match status" value="1"/>
</dbReference>
<keyword evidence="4 7" id="KW-0732">Signal</keyword>
<evidence type="ECO:0000256" key="1">
    <source>
        <dbReference type="ARBA" id="ARBA00004418"/>
    </source>
</evidence>
<dbReference type="InterPro" id="IPR015168">
    <property type="entry name" value="SsuA/THI5"/>
</dbReference>
<sequence length="314" mass="33844">MYRRHFLSAALGGAIAALAVKAQAAALKEIRIGFQKAGVLFAFKQRRTLESAFEAQNIAIKWIEFPFGPPILEALATGSVDFGFTGDAPPIFSQAAGADLLYVAALPKNSIEGIVVREDSPIRTIGDLKGRAIAIPKGSSAHNMTIAALEKAGLSFGDIKPVYLAPADGFAAFSRGSVDAWTIWDPYFALAQKAGARVVALNTEVEQPSQFFLAARSFAEQNPRTLSQLIDVFAGEFAWARAHRPELAQAIHDATGIDEEAILKAVQRADLDVVPLNDAIVANQQAAADRFFRTGLIPRKIAVRDIIWTWTPSS</sequence>
<protein>
    <recommendedName>
        <fullName evidence="6">Putative aliphatic sulfonates-binding protein</fullName>
    </recommendedName>
</protein>
<dbReference type="InterPro" id="IPR010067">
    <property type="entry name" value="ABC_SsuA_sub-bd"/>
</dbReference>
<dbReference type="GO" id="GO:0042626">
    <property type="term" value="F:ATPase-coupled transmembrane transporter activity"/>
    <property type="evidence" value="ECO:0007669"/>
    <property type="project" value="InterPro"/>
</dbReference>
<organism evidence="9 10">
    <name type="scientific">Methylocella silvestris</name>
    <dbReference type="NCBI Taxonomy" id="199596"/>
    <lineage>
        <taxon>Bacteria</taxon>
        <taxon>Pseudomonadati</taxon>
        <taxon>Pseudomonadota</taxon>
        <taxon>Alphaproteobacteria</taxon>
        <taxon>Hyphomicrobiales</taxon>
        <taxon>Beijerinckiaceae</taxon>
        <taxon>Methylocella</taxon>
    </lineage>
</organism>
<dbReference type="NCBIfam" id="TIGR01728">
    <property type="entry name" value="SsuA_fam"/>
    <property type="match status" value="1"/>
</dbReference>
<proteinExistence type="inferred from homology"/>